<reference evidence="1" key="1">
    <citation type="journal article" date="2019" name="bioRxiv">
        <title>The Genome of the Zebra Mussel, Dreissena polymorpha: A Resource for Invasive Species Research.</title>
        <authorList>
            <person name="McCartney M.A."/>
            <person name="Auch B."/>
            <person name="Kono T."/>
            <person name="Mallez S."/>
            <person name="Zhang Y."/>
            <person name="Obille A."/>
            <person name="Becker A."/>
            <person name="Abrahante J.E."/>
            <person name="Garbe J."/>
            <person name="Badalamenti J.P."/>
            <person name="Herman A."/>
            <person name="Mangelson H."/>
            <person name="Liachko I."/>
            <person name="Sullivan S."/>
            <person name="Sone E.D."/>
            <person name="Koren S."/>
            <person name="Silverstein K.A.T."/>
            <person name="Beckman K.B."/>
            <person name="Gohl D.M."/>
        </authorList>
    </citation>
    <scope>NUCLEOTIDE SEQUENCE</scope>
    <source>
        <strain evidence="1">Duluth1</strain>
        <tissue evidence="1">Whole animal</tissue>
    </source>
</reference>
<dbReference type="EMBL" id="JAIWYP010000002">
    <property type="protein sequence ID" value="KAH3866230.1"/>
    <property type="molecule type" value="Genomic_DNA"/>
</dbReference>
<accession>A0A9D4LXV6</accession>
<dbReference type="AlphaFoldDB" id="A0A9D4LXV6"/>
<evidence type="ECO:0000313" key="2">
    <source>
        <dbReference type="Proteomes" id="UP000828390"/>
    </source>
</evidence>
<dbReference type="Proteomes" id="UP000828390">
    <property type="component" value="Unassembled WGS sequence"/>
</dbReference>
<organism evidence="1 2">
    <name type="scientific">Dreissena polymorpha</name>
    <name type="common">Zebra mussel</name>
    <name type="synonym">Mytilus polymorpha</name>
    <dbReference type="NCBI Taxonomy" id="45954"/>
    <lineage>
        <taxon>Eukaryota</taxon>
        <taxon>Metazoa</taxon>
        <taxon>Spiralia</taxon>
        <taxon>Lophotrochozoa</taxon>
        <taxon>Mollusca</taxon>
        <taxon>Bivalvia</taxon>
        <taxon>Autobranchia</taxon>
        <taxon>Heteroconchia</taxon>
        <taxon>Euheterodonta</taxon>
        <taxon>Imparidentia</taxon>
        <taxon>Neoheterodontei</taxon>
        <taxon>Myida</taxon>
        <taxon>Dreissenoidea</taxon>
        <taxon>Dreissenidae</taxon>
        <taxon>Dreissena</taxon>
    </lineage>
</organism>
<reference evidence="1" key="2">
    <citation type="submission" date="2020-11" db="EMBL/GenBank/DDBJ databases">
        <authorList>
            <person name="McCartney M.A."/>
            <person name="Auch B."/>
            <person name="Kono T."/>
            <person name="Mallez S."/>
            <person name="Becker A."/>
            <person name="Gohl D.M."/>
            <person name="Silverstein K.A.T."/>
            <person name="Koren S."/>
            <person name="Bechman K.B."/>
            <person name="Herman A."/>
            <person name="Abrahante J.E."/>
            <person name="Garbe J."/>
        </authorList>
    </citation>
    <scope>NUCLEOTIDE SEQUENCE</scope>
    <source>
        <strain evidence="1">Duluth1</strain>
        <tissue evidence="1">Whole animal</tissue>
    </source>
</reference>
<keyword evidence="2" id="KW-1185">Reference proteome</keyword>
<proteinExistence type="predicted"/>
<gene>
    <name evidence="1" type="ORF">DPMN_029289</name>
</gene>
<protein>
    <submittedName>
        <fullName evidence="1">Uncharacterized protein</fullName>
    </submittedName>
</protein>
<sequence length="55" mass="6116">MEMVGTCPSTTLYNSVNLWARRLSWRGGLEFQLLKHFGHTTRLSGAVVSGYEPCG</sequence>
<evidence type="ECO:0000313" key="1">
    <source>
        <dbReference type="EMBL" id="KAH3866230.1"/>
    </source>
</evidence>
<name>A0A9D4LXV6_DREPO</name>
<comment type="caution">
    <text evidence="1">The sequence shown here is derived from an EMBL/GenBank/DDBJ whole genome shotgun (WGS) entry which is preliminary data.</text>
</comment>